<evidence type="ECO:0000313" key="4">
    <source>
        <dbReference type="Proteomes" id="UP000775547"/>
    </source>
</evidence>
<feature type="domain" description="SPX" evidence="2">
    <location>
        <begin position="1"/>
        <end position="323"/>
    </location>
</feature>
<dbReference type="Pfam" id="PF03105">
    <property type="entry name" value="SPX"/>
    <property type="match status" value="1"/>
</dbReference>
<dbReference type="GO" id="GO:0005794">
    <property type="term" value="C:Golgi apparatus"/>
    <property type="evidence" value="ECO:0007669"/>
    <property type="project" value="TreeGrafter"/>
</dbReference>
<evidence type="ECO:0000313" key="3">
    <source>
        <dbReference type="EMBL" id="KAG5646758.1"/>
    </source>
</evidence>
<evidence type="ECO:0000259" key="2">
    <source>
        <dbReference type="PROSITE" id="PS51382"/>
    </source>
</evidence>
<name>A0A9P7GDL9_9AGAR</name>
<protein>
    <recommendedName>
        <fullName evidence="2">SPX domain-containing protein</fullName>
    </recommendedName>
</protein>
<dbReference type="EMBL" id="JABCKV010000017">
    <property type="protein sequence ID" value="KAG5646758.1"/>
    <property type="molecule type" value="Genomic_DNA"/>
</dbReference>
<dbReference type="Proteomes" id="UP000775547">
    <property type="component" value="Unassembled WGS sequence"/>
</dbReference>
<dbReference type="GO" id="GO:0000822">
    <property type="term" value="F:inositol hexakisphosphate binding"/>
    <property type="evidence" value="ECO:0007669"/>
    <property type="project" value="TreeGrafter"/>
</dbReference>
<accession>A0A9P7GDL9</accession>
<sequence length="323" mass="36162">MKFARYLQDTQTPEWKKAYIDYRALKKRITAVRKVQEGLAADPPSSEPEDDRESLVHQSGPEARPPQPIIQATEDHNIRAVSHEPIAPQPPPPGRHAYFEEPSRASGSVESLNRELSFVSKTRRGSASVSVRGRRPSFVTSIRRGLGIEHDKAEDDHADTEVDHEPSEPLPPPTARAAFGQRPATGSYETVTHEPVTSKQRRMSNAASTRGRRASFAYPKSLASFRRGQNVRSMTGGSGTSRATNPMEVLPLNELLAQLNPTEQAFFTALDAQLDKIEAFYTAREKEMFERSKMLHEQMDELGDHKKLVQVRLNHSLDISKYG</sequence>
<organism evidence="3 4">
    <name type="scientific">Asterophora parasitica</name>
    <dbReference type="NCBI Taxonomy" id="117018"/>
    <lineage>
        <taxon>Eukaryota</taxon>
        <taxon>Fungi</taxon>
        <taxon>Dikarya</taxon>
        <taxon>Basidiomycota</taxon>
        <taxon>Agaricomycotina</taxon>
        <taxon>Agaricomycetes</taxon>
        <taxon>Agaricomycetidae</taxon>
        <taxon>Agaricales</taxon>
        <taxon>Tricholomatineae</taxon>
        <taxon>Lyophyllaceae</taxon>
        <taxon>Asterophora</taxon>
    </lineage>
</organism>
<dbReference type="AlphaFoldDB" id="A0A9P7GDL9"/>
<reference evidence="3" key="1">
    <citation type="submission" date="2020-07" db="EMBL/GenBank/DDBJ databases">
        <authorList>
            <person name="Nieuwenhuis M."/>
            <person name="Van De Peppel L.J.J."/>
        </authorList>
    </citation>
    <scope>NUCLEOTIDE SEQUENCE</scope>
    <source>
        <strain evidence="3">AP01</strain>
        <tissue evidence="3">Mycelium</tissue>
    </source>
</reference>
<comment type="caution">
    <text evidence="3">The sequence shown here is derived from an EMBL/GenBank/DDBJ whole genome shotgun (WGS) entry which is preliminary data.</text>
</comment>
<keyword evidence="4" id="KW-1185">Reference proteome</keyword>
<dbReference type="PANTHER" id="PTHR10783:SF103">
    <property type="entry name" value="SOLUTE CARRIER FAMILY 53 MEMBER 1"/>
    <property type="match status" value="1"/>
</dbReference>
<evidence type="ECO:0000256" key="1">
    <source>
        <dbReference type="SAM" id="MobiDB-lite"/>
    </source>
</evidence>
<dbReference type="GO" id="GO:0006817">
    <property type="term" value="P:phosphate ion transport"/>
    <property type="evidence" value="ECO:0007669"/>
    <property type="project" value="TreeGrafter"/>
</dbReference>
<dbReference type="InterPro" id="IPR004331">
    <property type="entry name" value="SPX_dom"/>
</dbReference>
<dbReference type="GO" id="GO:0005886">
    <property type="term" value="C:plasma membrane"/>
    <property type="evidence" value="ECO:0007669"/>
    <property type="project" value="TreeGrafter"/>
</dbReference>
<feature type="region of interest" description="Disordered" evidence="1">
    <location>
        <begin position="36"/>
        <end position="68"/>
    </location>
</feature>
<feature type="compositionally biased region" description="Basic and acidic residues" evidence="1">
    <location>
        <begin position="146"/>
        <end position="167"/>
    </location>
</feature>
<feature type="compositionally biased region" description="Polar residues" evidence="1">
    <location>
        <begin position="187"/>
        <end position="208"/>
    </location>
</feature>
<dbReference type="OrthoDB" id="9970435at2759"/>
<gene>
    <name evidence="3" type="ORF">DXG03_002444</name>
</gene>
<reference evidence="3" key="2">
    <citation type="submission" date="2021-10" db="EMBL/GenBank/DDBJ databases">
        <title>Phylogenomics reveals ancestral predisposition of the termite-cultivated fungus Termitomyces towards a domesticated lifestyle.</title>
        <authorList>
            <person name="Auxier B."/>
            <person name="Grum-Grzhimaylo A."/>
            <person name="Cardenas M.E."/>
            <person name="Lodge J.D."/>
            <person name="Laessoe T."/>
            <person name="Pedersen O."/>
            <person name="Smith M.E."/>
            <person name="Kuyper T.W."/>
            <person name="Franco-Molano E.A."/>
            <person name="Baroni T.J."/>
            <person name="Aanen D.K."/>
        </authorList>
    </citation>
    <scope>NUCLEOTIDE SEQUENCE</scope>
    <source>
        <strain evidence="3">AP01</strain>
        <tissue evidence="3">Mycelium</tissue>
    </source>
</reference>
<feature type="region of interest" description="Disordered" evidence="1">
    <location>
        <begin position="81"/>
        <end position="111"/>
    </location>
</feature>
<proteinExistence type="predicted"/>
<dbReference type="GO" id="GO:0016036">
    <property type="term" value="P:cellular response to phosphate starvation"/>
    <property type="evidence" value="ECO:0007669"/>
    <property type="project" value="TreeGrafter"/>
</dbReference>
<feature type="region of interest" description="Disordered" evidence="1">
    <location>
        <begin position="142"/>
        <end position="212"/>
    </location>
</feature>
<dbReference type="PANTHER" id="PTHR10783">
    <property type="entry name" value="XENOTROPIC AND POLYTROPIC RETROVIRUS RECEPTOR 1-RELATED"/>
    <property type="match status" value="1"/>
</dbReference>
<dbReference type="PROSITE" id="PS51382">
    <property type="entry name" value="SPX"/>
    <property type="match status" value="1"/>
</dbReference>